<dbReference type="PANTHER" id="PTHR36183:SF2">
    <property type="entry name" value="BETA-GLUCURONIDASE C-TERMINAL DOMAIN-CONTAINING PROTEIN"/>
    <property type="match status" value="1"/>
</dbReference>
<feature type="signal peptide" evidence="1">
    <location>
        <begin position="1"/>
        <end position="37"/>
    </location>
</feature>
<evidence type="ECO:0000313" key="4">
    <source>
        <dbReference type="Proteomes" id="UP000054018"/>
    </source>
</evidence>
<reference evidence="3 4" key="1">
    <citation type="submission" date="2014-04" db="EMBL/GenBank/DDBJ databases">
        <authorList>
            <consortium name="DOE Joint Genome Institute"/>
            <person name="Kuo A."/>
            <person name="Kohler A."/>
            <person name="Costa M.D."/>
            <person name="Nagy L.G."/>
            <person name="Floudas D."/>
            <person name="Copeland A."/>
            <person name="Barry K.W."/>
            <person name="Cichocki N."/>
            <person name="Veneault-Fourrey C."/>
            <person name="LaButti K."/>
            <person name="Lindquist E.A."/>
            <person name="Lipzen A."/>
            <person name="Lundell T."/>
            <person name="Morin E."/>
            <person name="Murat C."/>
            <person name="Sun H."/>
            <person name="Tunlid A."/>
            <person name="Henrissat B."/>
            <person name="Grigoriev I.V."/>
            <person name="Hibbett D.S."/>
            <person name="Martin F."/>
            <person name="Nordberg H.P."/>
            <person name="Cantor M.N."/>
            <person name="Hua S.X."/>
        </authorList>
    </citation>
    <scope>NUCLEOTIDE SEQUENCE [LARGE SCALE GENOMIC DNA]</scope>
    <source>
        <strain evidence="3 4">441</strain>
    </source>
</reference>
<evidence type="ECO:0000256" key="1">
    <source>
        <dbReference type="SAM" id="SignalP"/>
    </source>
</evidence>
<gene>
    <name evidence="3" type="ORF">PISMIDRAFT_340866</name>
</gene>
<dbReference type="Gene3D" id="3.20.20.80">
    <property type="entry name" value="Glycosidases"/>
    <property type="match status" value="1"/>
</dbReference>
<keyword evidence="4" id="KW-1185">Reference proteome</keyword>
<evidence type="ECO:0000313" key="3">
    <source>
        <dbReference type="EMBL" id="KIK25571.1"/>
    </source>
</evidence>
<dbReference type="Proteomes" id="UP000054018">
    <property type="component" value="Unassembled WGS sequence"/>
</dbReference>
<proteinExistence type="predicted"/>
<dbReference type="STRING" id="765257.A0A0C9Z8F0"/>
<sequence>MVPPCRSFSTWPAHGRSFFHRFLSLLVSSNLWLCARSASLSPVDVIIPQNATSQSPFTVVQDDFLGISFELNSFDTLWGETPLSMPNPMQNYLANLRARIQSPLRIRVGGNSMDSSTFVPDQSQMIILTDPNAYFNDVPVDFGPTFFDVLNSMANIVGEMNFMITLSMQDPSNDTDVIELARAADEMLGARLDSMLLGNVRDWVPLCPGNLTGRLYYILPTLQEPDLYSGHGTRANYTIQDYIPEIGDVLHDLENSVYGDLIPNPVIGGPTICCSWDLSDVLNAGLTQYPYKYYTLQHYPTNICNGANAQNTNLSYFVSHTNIPSYAQWQSTGIDMAHKLNIPVLMTEYNSVSCGGSNVSDTFGASLWAIDAALNFAASGLSAAFLHTREYGVLYNLFDPPSPTDSTASGWRTGSPYYSALLLSETFPPSGVAVLDINLNNSIYNPAATVAGYALYGQNGTKCDRLVLINYSNDGGNTRNFTIGSNVASTAGVRILEAPSIAETTKISWAGQTVGSNGELEGTQTTQYYTDCANGCNISIPGPGAAVIVLDVTASNSSFYVGNSTIAGPGYDGNSTEGSSGSSTSGSALRSSGGYGEVWPWAVTGMLMLGALQSVP</sequence>
<dbReference type="InterPro" id="IPR017853">
    <property type="entry name" value="GH"/>
</dbReference>
<dbReference type="HOGENOM" id="CLU_023945_1_0_1"/>
<dbReference type="AlphaFoldDB" id="A0A0C9Z8F0"/>
<accession>A0A0C9Z8F0</accession>
<feature type="domain" description="Beta-glucuronidase C-terminal" evidence="2">
    <location>
        <begin position="452"/>
        <end position="547"/>
    </location>
</feature>
<dbReference type="PANTHER" id="PTHR36183">
    <property type="entry name" value="BETA-GLUCURONIDASE"/>
    <property type="match status" value="1"/>
</dbReference>
<dbReference type="Gene3D" id="2.60.40.1180">
    <property type="entry name" value="Golgi alpha-mannosidase II"/>
    <property type="match status" value="1"/>
</dbReference>
<dbReference type="EMBL" id="KN833707">
    <property type="protein sequence ID" value="KIK25571.1"/>
    <property type="molecule type" value="Genomic_DNA"/>
</dbReference>
<dbReference type="InterPro" id="IPR031728">
    <property type="entry name" value="GlcAase_C"/>
</dbReference>
<dbReference type="OrthoDB" id="2796951at2759"/>
<protein>
    <submittedName>
        <fullName evidence="3">Unplaced genomic scaffold scaffold_23, whole genome shotgun sequence</fullName>
    </submittedName>
</protein>
<feature type="chain" id="PRO_5002207035" evidence="1">
    <location>
        <begin position="38"/>
        <end position="616"/>
    </location>
</feature>
<dbReference type="Pfam" id="PF16862">
    <property type="entry name" value="Glyco_hydro_79C"/>
    <property type="match status" value="1"/>
</dbReference>
<keyword evidence="1" id="KW-0732">Signal</keyword>
<dbReference type="SUPFAM" id="SSF51445">
    <property type="entry name" value="(Trans)glycosidases"/>
    <property type="match status" value="1"/>
</dbReference>
<dbReference type="InterPro" id="IPR013780">
    <property type="entry name" value="Glyco_hydro_b"/>
</dbReference>
<organism evidence="3 4">
    <name type="scientific">Pisolithus microcarpus 441</name>
    <dbReference type="NCBI Taxonomy" id="765257"/>
    <lineage>
        <taxon>Eukaryota</taxon>
        <taxon>Fungi</taxon>
        <taxon>Dikarya</taxon>
        <taxon>Basidiomycota</taxon>
        <taxon>Agaricomycotina</taxon>
        <taxon>Agaricomycetes</taxon>
        <taxon>Agaricomycetidae</taxon>
        <taxon>Boletales</taxon>
        <taxon>Sclerodermatineae</taxon>
        <taxon>Pisolithaceae</taxon>
        <taxon>Pisolithus</taxon>
    </lineage>
</organism>
<dbReference type="InterPro" id="IPR052974">
    <property type="entry name" value="GH79_Enzymes"/>
</dbReference>
<name>A0A0C9Z8F0_9AGAM</name>
<evidence type="ECO:0000259" key="2">
    <source>
        <dbReference type="Pfam" id="PF16862"/>
    </source>
</evidence>
<reference evidence="4" key="2">
    <citation type="submission" date="2015-01" db="EMBL/GenBank/DDBJ databases">
        <title>Evolutionary Origins and Diversification of the Mycorrhizal Mutualists.</title>
        <authorList>
            <consortium name="DOE Joint Genome Institute"/>
            <consortium name="Mycorrhizal Genomics Consortium"/>
            <person name="Kohler A."/>
            <person name="Kuo A."/>
            <person name="Nagy L.G."/>
            <person name="Floudas D."/>
            <person name="Copeland A."/>
            <person name="Barry K.W."/>
            <person name="Cichocki N."/>
            <person name="Veneault-Fourrey C."/>
            <person name="LaButti K."/>
            <person name="Lindquist E.A."/>
            <person name="Lipzen A."/>
            <person name="Lundell T."/>
            <person name="Morin E."/>
            <person name="Murat C."/>
            <person name="Riley R."/>
            <person name="Ohm R."/>
            <person name="Sun H."/>
            <person name="Tunlid A."/>
            <person name="Henrissat B."/>
            <person name="Grigoriev I.V."/>
            <person name="Hibbett D.S."/>
            <person name="Martin F."/>
        </authorList>
    </citation>
    <scope>NUCLEOTIDE SEQUENCE [LARGE SCALE GENOMIC DNA]</scope>
    <source>
        <strain evidence="4">441</strain>
    </source>
</reference>